<proteinExistence type="predicted"/>
<dbReference type="AlphaFoldDB" id="S7VLR1"/>
<evidence type="ECO:0000313" key="1">
    <source>
        <dbReference type="EMBL" id="EPR70387.1"/>
    </source>
</evidence>
<dbReference type="Proteomes" id="UP000014962">
    <property type="component" value="Unassembled WGS sequence"/>
</dbReference>
<gene>
    <name evidence="1" type="ORF">ADIWIN_3743</name>
</gene>
<accession>S7VLR1</accession>
<dbReference type="STRING" id="641526.ADIWIN_3743"/>
<keyword evidence="2" id="KW-1185">Reference proteome</keyword>
<reference evidence="1 2" key="1">
    <citation type="journal article" date="2013" name="Genome Announc.">
        <title>Draft Genome Sequence of Winogradskyella psychrotolerans RS-3T, Isolated from the Marine Transect of Kongsfjorden, Ny-Alesund, Svalbard, Arctic Ocean.</title>
        <authorList>
            <person name="Kumar Pinnaka A."/>
            <person name="Ara S."/>
            <person name="Singh A."/>
            <person name="Shivaji S."/>
        </authorList>
    </citation>
    <scope>NUCLEOTIDE SEQUENCE [LARGE SCALE GENOMIC DNA]</scope>
    <source>
        <strain evidence="1 2">RS-3</strain>
    </source>
</reference>
<evidence type="ECO:0000313" key="2">
    <source>
        <dbReference type="Proteomes" id="UP000014962"/>
    </source>
</evidence>
<protein>
    <submittedName>
        <fullName evidence="1">Uncharacterized protein</fullName>
    </submittedName>
</protein>
<organism evidence="1 2">
    <name type="scientific">Winogradskyella psychrotolerans RS-3</name>
    <dbReference type="NCBI Taxonomy" id="641526"/>
    <lineage>
        <taxon>Bacteria</taxon>
        <taxon>Pseudomonadati</taxon>
        <taxon>Bacteroidota</taxon>
        <taxon>Flavobacteriia</taxon>
        <taxon>Flavobacteriales</taxon>
        <taxon>Flavobacteriaceae</taxon>
        <taxon>Winogradskyella</taxon>
    </lineage>
</organism>
<dbReference type="EMBL" id="ATMR01000199">
    <property type="protein sequence ID" value="EPR70387.1"/>
    <property type="molecule type" value="Genomic_DNA"/>
</dbReference>
<sequence>MTSRICISIAIKQANTDYHYKIESSFHSYKYTLKIIKFC</sequence>
<name>S7VLR1_9FLAO</name>
<comment type="caution">
    <text evidence="1">The sequence shown here is derived from an EMBL/GenBank/DDBJ whole genome shotgun (WGS) entry which is preliminary data.</text>
</comment>